<dbReference type="Proteomes" id="UP000559027">
    <property type="component" value="Unassembled WGS sequence"/>
</dbReference>
<feature type="transmembrane region" description="Helical" evidence="1">
    <location>
        <begin position="243"/>
        <end position="264"/>
    </location>
</feature>
<comment type="caution">
    <text evidence="2">The sequence shown here is derived from an EMBL/GenBank/DDBJ whole genome shotgun (WGS) entry which is preliminary data.</text>
</comment>
<keyword evidence="3" id="KW-1185">Reference proteome</keyword>
<protein>
    <recommendedName>
        <fullName evidence="4">G protein-coupled receptor</fullName>
    </recommendedName>
</protein>
<keyword evidence="1" id="KW-0472">Membrane</keyword>
<keyword evidence="1" id="KW-1133">Transmembrane helix</keyword>
<reference evidence="2 3" key="1">
    <citation type="journal article" date="2020" name="ISME J.">
        <title>Uncovering the hidden diversity of litter-decomposition mechanisms in mushroom-forming fungi.</title>
        <authorList>
            <person name="Floudas D."/>
            <person name="Bentzer J."/>
            <person name="Ahren D."/>
            <person name="Johansson T."/>
            <person name="Persson P."/>
            <person name="Tunlid A."/>
        </authorList>
    </citation>
    <scope>NUCLEOTIDE SEQUENCE [LARGE SCALE GENOMIC DNA]</scope>
    <source>
        <strain evidence="2 3">CBS 146.42</strain>
    </source>
</reference>
<evidence type="ECO:0008006" key="4">
    <source>
        <dbReference type="Google" id="ProtNLM"/>
    </source>
</evidence>
<name>A0A8H5G646_9AGAR</name>
<proteinExistence type="predicted"/>
<feature type="transmembrane region" description="Helical" evidence="1">
    <location>
        <begin position="12"/>
        <end position="33"/>
    </location>
</feature>
<dbReference type="OrthoDB" id="3259067at2759"/>
<feature type="transmembrane region" description="Helical" evidence="1">
    <location>
        <begin position="214"/>
        <end position="237"/>
    </location>
</feature>
<evidence type="ECO:0000256" key="1">
    <source>
        <dbReference type="SAM" id="Phobius"/>
    </source>
</evidence>
<gene>
    <name evidence="2" type="ORF">D9756_003486</name>
</gene>
<accession>A0A8H5G646</accession>
<feature type="transmembrane region" description="Helical" evidence="1">
    <location>
        <begin position="121"/>
        <end position="144"/>
    </location>
</feature>
<sequence>MTSVDPASFELLVLFDVVTILSFALIALILATAYCSKHVHLRKAWYGQMVQWMIYCMSYMLLFGFQEGTEPPRSLCLFQASLIYACPPACAVGSTCFIIDFYMSTSLLHKNPTLKMPKLEILFISLPWITLTGTALQVVLFTVANQKFDAVRRSPGCFLCNISDPEPTIVSVTLVLLALIVWFYYEVQSGIIMYRNRLEYAGFSYKAARKYLSLYIRSAILTVGMAVGTAISIWALSSSSRRFGMGTWSVALPFMPIFVALVFGTQEDIMRVWMFWKKRTPEEDSGFKAQSSLTFVEMLLPNSTLVV</sequence>
<dbReference type="EMBL" id="JAACJO010000004">
    <property type="protein sequence ID" value="KAF5359119.1"/>
    <property type="molecule type" value="Genomic_DNA"/>
</dbReference>
<dbReference type="AlphaFoldDB" id="A0A8H5G646"/>
<feature type="transmembrane region" description="Helical" evidence="1">
    <location>
        <begin position="45"/>
        <end position="65"/>
    </location>
</feature>
<evidence type="ECO:0000313" key="2">
    <source>
        <dbReference type="EMBL" id="KAF5359119.1"/>
    </source>
</evidence>
<feature type="transmembrane region" description="Helical" evidence="1">
    <location>
        <begin position="168"/>
        <end position="185"/>
    </location>
</feature>
<organism evidence="2 3">
    <name type="scientific">Leucocoprinus leucothites</name>
    <dbReference type="NCBI Taxonomy" id="201217"/>
    <lineage>
        <taxon>Eukaryota</taxon>
        <taxon>Fungi</taxon>
        <taxon>Dikarya</taxon>
        <taxon>Basidiomycota</taxon>
        <taxon>Agaricomycotina</taxon>
        <taxon>Agaricomycetes</taxon>
        <taxon>Agaricomycetidae</taxon>
        <taxon>Agaricales</taxon>
        <taxon>Agaricineae</taxon>
        <taxon>Agaricaceae</taxon>
        <taxon>Leucocoprinus</taxon>
    </lineage>
</organism>
<keyword evidence="1" id="KW-0812">Transmembrane</keyword>
<feature type="transmembrane region" description="Helical" evidence="1">
    <location>
        <begin position="77"/>
        <end position="101"/>
    </location>
</feature>
<evidence type="ECO:0000313" key="3">
    <source>
        <dbReference type="Proteomes" id="UP000559027"/>
    </source>
</evidence>